<dbReference type="AlphaFoldDB" id="A0A0S2FIF7"/>
<evidence type="ECO:0000313" key="2">
    <source>
        <dbReference type="Proteomes" id="UP000060787"/>
    </source>
</evidence>
<dbReference type="KEGG" id="lab:LA76x_5149"/>
<dbReference type="STRING" id="84531.LA76x_5149"/>
<protein>
    <submittedName>
        <fullName evidence="1">Uncharacterized protein</fullName>
    </submittedName>
</protein>
<reference evidence="1 2" key="1">
    <citation type="journal article" date="2015" name="BMC Genomics">
        <title>Comparative genomics and metabolic profiling of the genus Lysobacter.</title>
        <authorList>
            <person name="de Bruijn I."/>
            <person name="Cheng X."/>
            <person name="de Jager V."/>
            <person name="Exposito R.G."/>
            <person name="Watrous J."/>
            <person name="Patel N."/>
            <person name="Postma J."/>
            <person name="Dorrestein P.C."/>
            <person name="Kobayashi D."/>
            <person name="Raaijmakers J.M."/>
        </authorList>
    </citation>
    <scope>NUCLEOTIDE SEQUENCE [LARGE SCALE GENOMIC DNA]</scope>
    <source>
        <strain evidence="1 2">76</strain>
    </source>
</reference>
<keyword evidence="2" id="KW-1185">Reference proteome</keyword>
<dbReference type="Proteomes" id="UP000060787">
    <property type="component" value="Chromosome"/>
</dbReference>
<proteinExistence type="predicted"/>
<sequence>MHRNSRRRADPQPACARRLRQVPCEGWRVDRKLEWKAARARHCPRAPHCAIATTR</sequence>
<evidence type="ECO:0000313" key="1">
    <source>
        <dbReference type="EMBL" id="ALN83251.1"/>
    </source>
</evidence>
<name>A0A0S2FIF7_LYSAN</name>
<accession>A0A0S2FIF7</accession>
<gene>
    <name evidence="1" type="ORF">LA76x_5149</name>
</gene>
<dbReference type="EMBL" id="CP011129">
    <property type="protein sequence ID" value="ALN83251.1"/>
    <property type="molecule type" value="Genomic_DNA"/>
</dbReference>
<organism evidence="1 2">
    <name type="scientific">Lysobacter antibioticus</name>
    <dbReference type="NCBI Taxonomy" id="84531"/>
    <lineage>
        <taxon>Bacteria</taxon>
        <taxon>Pseudomonadati</taxon>
        <taxon>Pseudomonadota</taxon>
        <taxon>Gammaproteobacteria</taxon>
        <taxon>Lysobacterales</taxon>
        <taxon>Lysobacteraceae</taxon>
        <taxon>Lysobacter</taxon>
    </lineage>
</organism>